<dbReference type="KEGG" id="vao:FA707_04605"/>
<evidence type="ECO:0000313" key="4">
    <source>
        <dbReference type="EMBL" id="QCI86287.1"/>
    </source>
</evidence>
<organism evidence="4 6">
    <name type="scientific">Vagococcus zengguangii</name>
    <dbReference type="NCBI Taxonomy" id="2571750"/>
    <lineage>
        <taxon>Bacteria</taxon>
        <taxon>Bacillati</taxon>
        <taxon>Bacillota</taxon>
        <taxon>Bacilli</taxon>
        <taxon>Lactobacillales</taxon>
        <taxon>Enterococcaceae</taxon>
        <taxon>Vagococcus</taxon>
    </lineage>
</organism>
<evidence type="ECO:0000313" key="6">
    <source>
        <dbReference type="Proteomes" id="UP000298615"/>
    </source>
</evidence>
<reference evidence="4 6" key="1">
    <citation type="submission" date="2019-04" db="EMBL/GenBank/DDBJ databases">
        <title>Vagococcus sp. nov., isolated from faeces of yaks (Bos grunniens).</title>
        <authorList>
            <person name="Ge Y."/>
        </authorList>
    </citation>
    <scope>NUCLEOTIDE SEQUENCE [LARGE SCALE GENOMIC DNA]</scope>
    <source>
        <strain evidence="4 6">MN-17</strain>
    </source>
</reference>
<proteinExistence type="predicted"/>
<dbReference type="Pfam" id="PF13731">
    <property type="entry name" value="WxL"/>
    <property type="match status" value="1"/>
</dbReference>
<keyword evidence="2" id="KW-0732">Signal</keyword>
<feature type="region of interest" description="Disordered" evidence="1">
    <location>
        <begin position="26"/>
        <end position="85"/>
    </location>
</feature>
<dbReference type="InterPro" id="IPR027994">
    <property type="entry name" value="WxL_dom"/>
</dbReference>
<feature type="signal peptide" evidence="2">
    <location>
        <begin position="1"/>
        <end position="25"/>
    </location>
</feature>
<gene>
    <name evidence="4" type="ORF">FA707_04605</name>
    <name evidence="5" type="ORF">FA707_06950</name>
</gene>
<evidence type="ECO:0000313" key="5">
    <source>
        <dbReference type="EMBL" id="QCI86719.1"/>
    </source>
</evidence>
<dbReference type="RefSeq" id="WP_136953121.1">
    <property type="nucleotide sequence ID" value="NZ_CP039712.1"/>
</dbReference>
<dbReference type="EMBL" id="CP039712">
    <property type="protein sequence ID" value="QCI86719.1"/>
    <property type="molecule type" value="Genomic_DNA"/>
</dbReference>
<evidence type="ECO:0000256" key="2">
    <source>
        <dbReference type="SAM" id="SignalP"/>
    </source>
</evidence>
<dbReference type="EMBL" id="CP039712">
    <property type="protein sequence ID" value="QCI86287.1"/>
    <property type="molecule type" value="Genomic_DNA"/>
</dbReference>
<sequence length="277" mass="29610">MKNKLINSLLLSSLLLSTVSTVVLADDNEGPVSLSKDASVEFQADDTPTPPVDPENPDPEKPVIPVEPTDPDPDPEKPVEPGTGGELSIDYVSSFYFGVNKITGKTENYAARAQRVFDETGELSDVPNYAQVTDKRGTLAGWTLSVTQATEFQTSEETPHVLVGAQLSLNNAYYATKSDVKDVSLLTGATTLSAGQEVEVLGTSEGQGAGTFTYYMGSSDSLEAGTLYVKNEAGEVVPEETMLNPDVNLKVPGKAVIKTQKYSTDLIWTLKNTPANL</sequence>
<protein>
    <submittedName>
        <fullName evidence="4">WxL domain-containing protein</fullName>
    </submittedName>
</protein>
<dbReference type="KEGG" id="vao:FA707_06950"/>
<keyword evidence="6" id="KW-1185">Reference proteome</keyword>
<feature type="chain" id="PRO_5033831678" evidence="2">
    <location>
        <begin position="26"/>
        <end position="277"/>
    </location>
</feature>
<dbReference type="Proteomes" id="UP000298615">
    <property type="component" value="Chromosome"/>
</dbReference>
<evidence type="ECO:0000256" key="1">
    <source>
        <dbReference type="SAM" id="MobiDB-lite"/>
    </source>
</evidence>
<accession>A0A4D7CVF8</accession>
<dbReference type="AlphaFoldDB" id="A0A4D7CVF8"/>
<evidence type="ECO:0000259" key="3">
    <source>
        <dbReference type="Pfam" id="PF13731"/>
    </source>
</evidence>
<name>A0A4D7CVF8_9ENTE</name>
<feature type="domain" description="WxL" evidence="3">
    <location>
        <begin position="36"/>
        <end position="274"/>
    </location>
</feature>